<reference evidence="2 3" key="1">
    <citation type="submission" date="2019-12" db="EMBL/GenBank/DDBJ databases">
        <authorList>
            <person name="Yuan C.-G."/>
        </authorList>
    </citation>
    <scope>NUCLEOTIDE SEQUENCE [LARGE SCALE GENOMIC DNA]</scope>
    <source>
        <strain evidence="2 3">KCTC 23863</strain>
    </source>
</reference>
<feature type="compositionally biased region" description="Polar residues" evidence="1">
    <location>
        <begin position="1"/>
        <end position="14"/>
    </location>
</feature>
<proteinExistence type="predicted"/>
<dbReference type="EMBL" id="WURB01000002">
    <property type="protein sequence ID" value="MXQ10541.1"/>
    <property type="molecule type" value="Genomic_DNA"/>
</dbReference>
<dbReference type="Proteomes" id="UP000436483">
    <property type="component" value="Unassembled WGS sequence"/>
</dbReference>
<evidence type="ECO:0000313" key="2">
    <source>
        <dbReference type="EMBL" id="MXQ10541.1"/>
    </source>
</evidence>
<evidence type="ECO:0000256" key="1">
    <source>
        <dbReference type="SAM" id="MobiDB-lite"/>
    </source>
</evidence>
<dbReference type="AlphaFoldDB" id="A0A7X3MNY6"/>
<evidence type="ECO:0000313" key="3">
    <source>
        <dbReference type="Proteomes" id="UP000436483"/>
    </source>
</evidence>
<dbReference type="OrthoDB" id="8410490at2"/>
<protein>
    <submittedName>
        <fullName evidence="2">Uncharacterized protein</fullName>
    </submittedName>
</protein>
<dbReference type="RefSeq" id="WP_160883146.1">
    <property type="nucleotide sequence ID" value="NZ_WURB01000002.1"/>
</dbReference>
<feature type="region of interest" description="Disordered" evidence="1">
    <location>
        <begin position="1"/>
        <end position="20"/>
    </location>
</feature>
<comment type="caution">
    <text evidence="2">The sequence shown here is derived from an EMBL/GenBank/DDBJ whole genome shotgun (WGS) entry which is preliminary data.</text>
</comment>
<keyword evidence="3" id="KW-1185">Reference proteome</keyword>
<organism evidence="2 3">
    <name type="scientific">Microvirga makkahensis</name>
    <dbReference type="NCBI Taxonomy" id="1128670"/>
    <lineage>
        <taxon>Bacteria</taxon>
        <taxon>Pseudomonadati</taxon>
        <taxon>Pseudomonadota</taxon>
        <taxon>Alphaproteobacteria</taxon>
        <taxon>Hyphomicrobiales</taxon>
        <taxon>Methylobacteriaceae</taxon>
        <taxon>Microvirga</taxon>
    </lineage>
</organism>
<reference evidence="2 3" key="2">
    <citation type="submission" date="2020-01" db="EMBL/GenBank/DDBJ databases">
        <title>Microvirga sp. nov., an arsenate reduction bacterium isolated from Tibet hotspring sediments.</title>
        <authorList>
            <person name="Xian W.-D."/>
            <person name="Li W.-J."/>
        </authorList>
    </citation>
    <scope>NUCLEOTIDE SEQUENCE [LARGE SCALE GENOMIC DNA]</scope>
    <source>
        <strain evidence="2 3">KCTC 23863</strain>
    </source>
</reference>
<sequence length="74" mass="8604">MSVSSPQLSFNHNHPSLPPDAEELARDLFERARPNDSFDDLKRRVAFNRQDAGRLRHWIRAAQAIAAERRLRQP</sequence>
<accession>A0A7X3MNY6</accession>
<name>A0A7X3MNY6_9HYPH</name>
<gene>
    <name evidence="2" type="ORF">GR328_03540</name>
</gene>